<comment type="catalytic activity">
    <reaction evidence="16 17">
        <text>a ubiquinone + n Na(+)(in) + NADH + H(+) = a ubiquinol + n Na(+)(out) + NAD(+)</text>
        <dbReference type="Rhea" id="RHEA:47748"/>
        <dbReference type="Rhea" id="RHEA-COMP:9565"/>
        <dbReference type="Rhea" id="RHEA-COMP:9566"/>
        <dbReference type="ChEBI" id="CHEBI:15378"/>
        <dbReference type="ChEBI" id="CHEBI:16389"/>
        <dbReference type="ChEBI" id="CHEBI:17976"/>
        <dbReference type="ChEBI" id="CHEBI:29101"/>
        <dbReference type="ChEBI" id="CHEBI:57540"/>
        <dbReference type="ChEBI" id="CHEBI:57945"/>
        <dbReference type="EC" id="7.2.1.1"/>
    </reaction>
</comment>
<feature type="transmembrane region" description="Helical" evidence="16">
    <location>
        <begin position="36"/>
        <end position="56"/>
    </location>
</feature>
<name>A0A450X9N4_9GAMM</name>
<keyword evidence="14 16" id="KW-0472">Membrane</keyword>
<evidence type="ECO:0000256" key="8">
    <source>
        <dbReference type="ARBA" id="ARBA00022967"/>
    </source>
</evidence>
<dbReference type="Pfam" id="PF04205">
    <property type="entry name" value="FMN_bind"/>
    <property type="match status" value="1"/>
</dbReference>
<reference evidence="21" key="1">
    <citation type="submission" date="2019-02" db="EMBL/GenBank/DDBJ databases">
        <authorList>
            <person name="Gruber-Vodicka R. H."/>
            <person name="Seah K. B. B."/>
        </authorList>
    </citation>
    <scope>NUCLEOTIDE SEQUENCE</scope>
    <source>
        <strain evidence="20">BECK_S312</strain>
        <strain evidence="21">BECK_S426</strain>
    </source>
</reference>
<evidence type="ECO:0000256" key="16">
    <source>
        <dbReference type="HAMAP-Rule" id="MF_00427"/>
    </source>
</evidence>
<feature type="domain" description="FMN-binding" evidence="19">
    <location>
        <begin position="171"/>
        <end position="272"/>
    </location>
</feature>
<evidence type="ECO:0000256" key="13">
    <source>
        <dbReference type="ARBA" id="ARBA00023075"/>
    </source>
</evidence>
<evidence type="ECO:0000256" key="12">
    <source>
        <dbReference type="ARBA" id="ARBA00023065"/>
    </source>
</evidence>
<dbReference type="AlphaFoldDB" id="A0A450X9N4"/>
<evidence type="ECO:0000256" key="2">
    <source>
        <dbReference type="ARBA" id="ARBA00022475"/>
    </source>
</evidence>
<keyword evidence="8 16" id="KW-1278">Translocase</keyword>
<evidence type="ECO:0000256" key="3">
    <source>
        <dbReference type="ARBA" id="ARBA00022519"/>
    </source>
</evidence>
<keyword evidence="1 16" id="KW-0813">Transport</keyword>
<evidence type="ECO:0000256" key="4">
    <source>
        <dbReference type="ARBA" id="ARBA00022553"/>
    </source>
</evidence>
<keyword evidence="5 16" id="KW-0285">Flavoprotein</keyword>
<comment type="cofactor">
    <cofactor evidence="16 17">
        <name>FMN</name>
        <dbReference type="ChEBI" id="CHEBI:58210"/>
    </cofactor>
</comment>
<proteinExistence type="inferred from homology"/>
<evidence type="ECO:0000256" key="5">
    <source>
        <dbReference type="ARBA" id="ARBA00022630"/>
    </source>
</evidence>
<feature type="modified residue" description="FMN phosphoryl serine" evidence="16">
    <location>
        <position position="255"/>
    </location>
</feature>
<keyword evidence="10 16" id="KW-0520">NAD</keyword>
<evidence type="ECO:0000256" key="15">
    <source>
        <dbReference type="ARBA" id="ARBA00023201"/>
    </source>
</evidence>
<keyword evidence="7 16" id="KW-0812">Transmembrane</keyword>
<evidence type="ECO:0000256" key="10">
    <source>
        <dbReference type="ARBA" id="ARBA00023027"/>
    </source>
</evidence>
<dbReference type="EMBL" id="CAADFP010000029">
    <property type="protein sequence ID" value="VFK26039.1"/>
    <property type="molecule type" value="Genomic_DNA"/>
</dbReference>
<evidence type="ECO:0000256" key="1">
    <source>
        <dbReference type="ARBA" id="ARBA00022448"/>
    </source>
</evidence>
<dbReference type="InterPro" id="IPR010204">
    <property type="entry name" value="NqrC"/>
</dbReference>
<keyword evidence="13 16" id="KW-0830">Ubiquinone</keyword>
<dbReference type="NCBIfam" id="TIGR01938">
    <property type="entry name" value="nqrC"/>
    <property type="match status" value="1"/>
</dbReference>
<comment type="caution">
    <text evidence="16">The residue potentially involved in the covalent binding of FMN is a Ser instead of a Thr.</text>
</comment>
<comment type="similarity">
    <text evidence="16 17">Belongs to the NqrC family.</text>
</comment>
<comment type="function">
    <text evidence="16">NQR complex catalyzes the reduction of ubiquinone-1 to ubiquinol by two successive reactions, coupled with the transport of Na(+) ions from the cytoplasm to the periplasm. NqrA to NqrE are probably involved in the second step, the conversion of ubisemiquinone to ubiquinol.</text>
</comment>
<gene>
    <name evidence="16" type="primary">nqrC</name>
    <name evidence="20" type="ORF">BECKLPF1236A_GA0070988_100308</name>
    <name evidence="21" type="ORF">BECKLPF1236C_GA0070990_100298</name>
</gene>
<keyword evidence="6 16" id="KW-0288">FMN</keyword>
<comment type="caution">
    <text evidence="16">Lacks conserved residue(s) required for the propagation of feature annotation.</text>
</comment>
<evidence type="ECO:0000259" key="19">
    <source>
        <dbReference type="SMART" id="SM00900"/>
    </source>
</evidence>
<feature type="region of interest" description="Disordered" evidence="18">
    <location>
        <begin position="1"/>
        <end position="25"/>
    </location>
</feature>
<evidence type="ECO:0000256" key="7">
    <source>
        <dbReference type="ARBA" id="ARBA00022692"/>
    </source>
</evidence>
<dbReference type="GO" id="GO:0006814">
    <property type="term" value="P:sodium ion transport"/>
    <property type="evidence" value="ECO:0007669"/>
    <property type="project" value="UniProtKB-UniRule"/>
</dbReference>
<evidence type="ECO:0000256" key="14">
    <source>
        <dbReference type="ARBA" id="ARBA00023136"/>
    </source>
</evidence>
<evidence type="ECO:0000256" key="9">
    <source>
        <dbReference type="ARBA" id="ARBA00022989"/>
    </source>
</evidence>
<keyword evidence="15 16" id="KW-0739">Sodium transport</keyword>
<evidence type="ECO:0000256" key="6">
    <source>
        <dbReference type="ARBA" id="ARBA00022643"/>
    </source>
</evidence>
<keyword evidence="9 16" id="KW-1133">Transmembrane helix</keyword>
<evidence type="ECO:0000256" key="18">
    <source>
        <dbReference type="SAM" id="MobiDB-lite"/>
    </source>
</evidence>
<evidence type="ECO:0000256" key="11">
    <source>
        <dbReference type="ARBA" id="ARBA00023053"/>
    </source>
</evidence>
<keyword evidence="12 16" id="KW-0406">Ion transport</keyword>
<dbReference type="HAMAP" id="MF_00427">
    <property type="entry name" value="NqrC"/>
    <property type="match status" value="1"/>
</dbReference>
<dbReference type="PIRSF" id="PIRSF009437">
    <property type="entry name" value="NQR-1_subunit_C"/>
    <property type="match status" value="1"/>
</dbReference>
<dbReference type="PANTHER" id="PTHR37838:SF1">
    <property type="entry name" value="NA(+)-TRANSLOCATING NADH-QUINONE REDUCTASE SUBUNIT C"/>
    <property type="match status" value="1"/>
</dbReference>
<dbReference type="NCBIfam" id="NF003749">
    <property type="entry name" value="PRK05346.1-5"/>
    <property type="match status" value="1"/>
</dbReference>
<dbReference type="SMART" id="SM00900">
    <property type="entry name" value="FMN_bind"/>
    <property type="match status" value="1"/>
</dbReference>
<evidence type="ECO:0000256" key="17">
    <source>
        <dbReference type="PIRNR" id="PIRNR009437"/>
    </source>
</evidence>
<dbReference type="InterPro" id="IPR007329">
    <property type="entry name" value="FMN-bd"/>
</dbReference>
<evidence type="ECO:0000313" key="21">
    <source>
        <dbReference type="EMBL" id="VFK26039.1"/>
    </source>
</evidence>
<evidence type="ECO:0000313" key="20">
    <source>
        <dbReference type="EMBL" id="VFK09975.1"/>
    </source>
</evidence>
<accession>A0A450X9N4</accession>
<keyword evidence="4 16" id="KW-0597">Phosphoprotein</keyword>
<dbReference type="PANTHER" id="PTHR37838">
    <property type="entry name" value="NA(+)-TRANSLOCATING NADH-QUINONE REDUCTASE SUBUNIT C"/>
    <property type="match status" value="1"/>
</dbReference>
<organism evidence="21">
    <name type="scientific">Candidatus Kentrum sp. LPFa</name>
    <dbReference type="NCBI Taxonomy" id="2126335"/>
    <lineage>
        <taxon>Bacteria</taxon>
        <taxon>Pseudomonadati</taxon>
        <taxon>Pseudomonadota</taxon>
        <taxon>Gammaproteobacteria</taxon>
        <taxon>Candidatus Kentrum</taxon>
    </lineage>
</organism>
<dbReference type="GO" id="GO:0005886">
    <property type="term" value="C:plasma membrane"/>
    <property type="evidence" value="ECO:0007669"/>
    <property type="project" value="UniProtKB-SubCell"/>
</dbReference>
<sequence length="283" mass="31346">MSNQKEQSNTETDAHQPPSGLLGKLRAMPNDGAAKMLLVTISLCLVCSIIVSGVAIELRPLQKANKALEKNRVILEAAGLLEEDKTDDIQALFDRLVEVKIVDLKTGKYIEFPDPKAYDQRKAAKDTARNYPIPKDRDIAKIKQRAQWANVYLVKQEGKLRNIILPVHGYGLWSTMYGFLAFDADINTIKGLSFYEHAETPGLGAEIDNPKWRARWVGKLAHDDRGSSQLRVIKGRVDPSRSGAAHQVDGISGASLTSKGVSNMMRYWLGENGFGPYLAKART</sequence>
<comment type="subcellular location">
    <subcellularLocation>
        <location evidence="16">Cell membrane</location>
        <topology evidence="16">Single-pass membrane protein</topology>
    </subcellularLocation>
</comment>
<dbReference type="EC" id="7.2.1.1" evidence="16 17"/>
<comment type="subunit">
    <text evidence="16 17">Composed of six subunits; NqrA, NqrB, NqrC, NqrD, NqrE and NqrF.</text>
</comment>
<keyword evidence="2 16" id="KW-1003">Cell membrane</keyword>
<protein>
    <recommendedName>
        <fullName evidence="16 17">Na(+)-translocating NADH-quinone reductase subunit C</fullName>
        <shortName evidence="16 17">Na(+)-NQR subunit C</shortName>
        <shortName evidence="16 17">Na(+)-translocating NQR subunit C</shortName>
        <ecNumber evidence="16 17">7.2.1.1</ecNumber>
    </recommendedName>
    <alternativeName>
        <fullName evidence="16 17">NQR complex subunit C</fullName>
    </alternativeName>
    <alternativeName>
        <fullName evidence="16 17">NQR-1 subunit C</fullName>
    </alternativeName>
</protein>
<dbReference type="GO" id="GO:0010181">
    <property type="term" value="F:FMN binding"/>
    <property type="evidence" value="ECO:0007669"/>
    <property type="project" value="UniProtKB-UniRule"/>
</dbReference>
<dbReference type="EMBL" id="CAADFM010000030">
    <property type="protein sequence ID" value="VFK09975.1"/>
    <property type="molecule type" value="Genomic_DNA"/>
</dbReference>
<keyword evidence="11 16" id="KW-0915">Sodium</keyword>
<feature type="compositionally biased region" description="Polar residues" evidence="18">
    <location>
        <begin position="1"/>
        <end position="11"/>
    </location>
</feature>
<dbReference type="GO" id="GO:0016655">
    <property type="term" value="F:oxidoreductase activity, acting on NAD(P)H, quinone or similar compound as acceptor"/>
    <property type="evidence" value="ECO:0007669"/>
    <property type="project" value="UniProtKB-UniRule"/>
</dbReference>
<keyword evidence="3" id="KW-0997">Cell inner membrane</keyword>